<evidence type="ECO:0000313" key="7">
    <source>
        <dbReference type="EMBL" id="AUB54961.1"/>
    </source>
</evidence>
<evidence type="ECO:0000256" key="5">
    <source>
        <dbReference type="ARBA" id="ARBA00023014"/>
    </source>
</evidence>
<dbReference type="RefSeq" id="WP_100904939.1">
    <property type="nucleotide sequence ID" value="NZ_CP017766.1"/>
</dbReference>
<keyword evidence="4" id="KW-0408">Iron</keyword>
<dbReference type="InterPro" id="IPR051460">
    <property type="entry name" value="HdrC_iron-sulfur_subunit"/>
</dbReference>
<dbReference type="PANTHER" id="PTHR43255:SF1">
    <property type="entry name" value="IRON-SULFUR-BINDING OXIDOREDUCTASE FADF-RELATED"/>
    <property type="match status" value="1"/>
</dbReference>
<dbReference type="EMBL" id="JABBYL010000033">
    <property type="protein sequence ID" value="NMO10099.1"/>
    <property type="molecule type" value="Genomic_DNA"/>
</dbReference>
<evidence type="ECO:0000313" key="9">
    <source>
        <dbReference type="Proteomes" id="UP000232806"/>
    </source>
</evidence>
<dbReference type="GO" id="GO:0046872">
    <property type="term" value="F:metal ion binding"/>
    <property type="evidence" value="ECO:0007669"/>
    <property type="project" value="UniProtKB-KW"/>
</dbReference>
<evidence type="ECO:0000259" key="6">
    <source>
        <dbReference type="Pfam" id="PF02754"/>
    </source>
</evidence>
<name>A0A2H4VA54_9EURY</name>
<gene>
    <name evidence="7" type="ORF">BK007_02270</name>
    <name evidence="8" type="ORF">HG719_09750</name>
</gene>
<dbReference type="OrthoDB" id="42878at2157"/>
<evidence type="ECO:0000313" key="10">
    <source>
        <dbReference type="Proteomes" id="UP000591058"/>
    </source>
</evidence>
<feature type="domain" description="Cysteine-rich" evidence="6">
    <location>
        <begin position="105"/>
        <end position="185"/>
    </location>
</feature>
<dbReference type="GO" id="GO:0051539">
    <property type="term" value="F:4 iron, 4 sulfur cluster binding"/>
    <property type="evidence" value="ECO:0007669"/>
    <property type="project" value="UniProtKB-KW"/>
</dbReference>
<evidence type="ECO:0000256" key="3">
    <source>
        <dbReference type="ARBA" id="ARBA00023002"/>
    </source>
</evidence>
<reference evidence="7 9" key="1">
    <citation type="submission" date="2016-10" db="EMBL/GenBank/DDBJ databases">
        <title>Comparative genomics between deep and shallow subseafloor isolates.</title>
        <authorList>
            <person name="Ishii S."/>
            <person name="Miller J.R."/>
            <person name="Sutton G."/>
            <person name="Suzuki S."/>
            <person name="Methe B."/>
            <person name="Inagaki F."/>
            <person name="Imachi H."/>
        </authorList>
    </citation>
    <scope>NUCLEOTIDE SEQUENCE [LARGE SCALE GENOMIC DNA]</scope>
    <source>
        <strain evidence="7 9">MO-MB1</strain>
    </source>
</reference>
<keyword evidence="5" id="KW-0411">Iron-sulfur</keyword>
<evidence type="ECO:0000256" key="2">
    <source>
        <dbReference type="ARBA" id="ARBA00022723"/>
    </source>
</evidence>
<proteinExistence type="predicted"/>
<accession>A0A2H4VA54</accession>
<dbReference type="AlphaFoldDB" id="A0A2H4VA54"/>
<dbReference type="GeneID" id="35123745"/>
<feature type="domain" description="Cysteine-rich" evidence="6">
    <location>
        <begin position="239"/>
        <end position="285"/>
    </location>
</feature>
<dbReference type="PANTHER" id="PTHR43255">
    <property type="entry name" value="IRON-SULFUR-BINDING OXIDOREDUCTASE FADF-RELATED-RELATED"/>
    <property type="match status" value="1"/>
</dbReference>
<dbReference type="Proteomes" id="UP000591058">
    <property type="component" value="Unassembled WGS sequence"/>
</dbReference>
<keyword evidence="1" id="KW-0004">4Fe-4S</keyword>
<dbReference type="InterPro" id="IPR004017">
    <property type="entry name" value="Cys_rich_dom"/>
</dbReference>
<evidence type="ECO:0000256" key="1">
    <source>
        <dbReference type="ARBA" id="ARBA00022485"/>
    </source>
</evidence>
<organism evidence="7 9">
    <name type="scientific">Methanobacterium subterraneum</name>
    <dbReference type="NCBI Taxonomy" id="59277"/>
    <lineage>
        <taxon>Archaea</taxon>
        <taxon>Methanobacteriati</taxon>
        <taxon>Methanobacteriota</taxon>
        <taxon>Methanomada group</taxon>
        <taxon>Methanobacteria</taxon>
        <taxon>Methanobacteriales</taxon>
        <taxon>Methanobacteriaceae</taxon>
        <taxon>Methanobacterium</taxon>
    </lineage>
</organism>
<keyword evidence="2" id="KW-0479">Metal-binding</keyword>
<reference evidence="8 10" key="2">
    <citation type="submission" date="2020-04" db="EMBL/GenBank/DDBJ databases">
        <title>Draft genome of Methanobacterium subterraneum isolated from animal feces.</title>
        <authorList>
            <person name="Ouboter H.T."/>
            <person name="Berger S."/>
            <person name="Gungor E."/>
            <person name="Jetten M.S.M."/>
            <person name="Welte C.U."/>
        </authorList>
    </citation>
    <scope>NUCLEOTIDE SEQUENCE [LARGE SCALE GENOMIC DNA]</scope>
    <source>
        <strain evidence="8">HO_2020</strain>
    </source>
</reference>
<keyword evidence="3" id="KW-0560">Oxidoreductase</keyword>
<protein>
    <submittedName>
        <fullName evidence="8">(Fe-S)-binding protein</fullName>
    </submittedName>
    <submittedName>
        <fullName evidence="7">Fe-S cluster protein</fullName>
    </submittedName>
</protein>
<dbReference type="GO" id="GO:0005886">
    <property type="term" value="C:plasma membrane"/>
    <property type="evidence" value="ECO:0007669"/>
    <property type="project" value="TreeGrafter"/>
</dbReference>
<dbReference type="EMBL" id="CP017766">
    <property type="protein sequence ID" value="AUB54961.1"/>
    <property type="molecule type" value="Genomic_DNA"/>
</dbReference>
<dbReference type="Pfam" id="PF02754">
    <property type="entry name" value="CCG"/>
    <property type="match status" value="2"/>
</dbReference>
<dbReference type="Proteomes" id="UP000232806">
    <property type="component" value="Chromosome"/>
</dbReference>
<dbReference type="GO" id="GO:0016491">
    <property type="term" value="F:oxidoreductase activity"/>
    <property type="evidence" value="ECO:0007669"/>
    <property type="project" value="UniProtKB-KW"/>
</dbReference>
<evidence type="ECO:0000313" key="8">
    <source>
        <dbReference type="EMBL" id="NMO10099.1"/>
    </source>
</evidence>
<evidence type="ECO:0000256" key="4">
    <source>
        <dbReference type="ARBA" id="ARBA00023004"/>
    </source>
</evidence>
<sequence>MNKNLDKGLNRSSDCAPISSLYCNLKLRITGDLKNKDLEKLYNCNLCNHCHLAGVNQSARENGVKKGIIARHVAEIRENIAKFGNSYGIENEKGDDGTSNTETLLFKGCTPTYKTPEILLAAENILKAEKIDYSTLDNETCCGNILFNLGDVSAGEEAVRRNIDKFKQKGVKRIITLCPGCYNALNKYYLGNDGFNPEIILLADLISEITIKGKFSIQDPCHAREKGRVVRNILPHSKNKTNSPCCGAGAGVMAHNPVMATSKALKSFEDNKTTVTYCPFCYLNLTRVKPGKVKDLYILIDENKAINPEISPY</sequence>